<accession>A0A5J5F9A8</accession>
<protein>
    <submittedName>
        <fullName evidence="1">Uncharacterized protein</fullName>
    </submittedName>
</protein>
<organism evidence="1 2">
    <name type="scientific">Sphaerosporella brunnea</name>
    <dbReference type="NCBI Taxonomy" id="1250544"/>
    <lineage>
        <taxon>Eukaryota</taxon>
        <taxon>Fungi</taxon>
        <taxon>Dikarya</taxon>
        <taxon>Ascomycota</taxon>
        <taxon>Pezizomycotina</taxon>
        <taxon>Pezizomycetes</taxon>
        <taxon>Pezizales</taxon>
        <taxon>Pyronemataceae</taxon>
        <taxon>Sphaerosporella</taxon>
    </lineage>
</organism>
<comment type="caution">
    <text evidence="1">The sequence shown here is derived from an EMBL/GenBank/DDBJ whole genome shotgun (WGS) entry which is preliminary data.</text>
</comment>
<dbReference type="EMBL" id="VXIS01000013">
    <property type="protein sequence ID" value="KAA8913599.1"/>
    <property type="molecule type" value="Genomic_DNA"/>
</dbReference>
<sequence length="71" mass="7929">MISRVRLLVFFHTTSLPGPSLYLGSHSEPKPAPLRPEGASKCEANCGYCWGGKPQTFLREFQGSDCEAERW</sequence>
<reference evidence="1 2" key="1">
    <citation type="submission" date="2019-09" db="EMBL/GenBank/DDBJ databases">
        <title>Draft genome of the ectomycorrhizal ascomycete Sphaerosporella brunnea.</title>
        <authorList>
            <consortium name="DOE Joint Genome Institute"/>
            <person name="Benucci G.M."/>
            <person name="Marozzi G."/>
            <person name="Antonielli L."/>
            <person name="Sanchez S."/>
            <person name="Marco P."/>
            <person name="Wang X."/>
            <person name="Falini L.B."/>
            <person name="Barry K."/>
            <person name="Haridas S."/>
            <person name="Lipzen A."/>
            <person name="Labutti K."/>
            <person name="Grigoriev I.V."/>
            <person name="Murat C."/>
            <person name="Martin F."/>
            <person name="Albertini E."/>
            <person name="Donnini D."/>
            <person name="Bonito G."/>
        </authorList>
    </citation>
    <scope>NUCLEOTIDE SEQUENCE [LARGE SCALE GENOMIC DNA]</scope>
    <source>
        <strain evidence="1 2">Sb_GMNB300</strain>
    </source>
</reference>
<keyword evidence="2" id="KW-1185">Reference proteome</keyword>
<evidence type="ECO:0000313" key="2">
    <source>
        <dbReference type="Proteomes" id="UP000326924"/>
    </source>
</evidence>
<gene>
    <name evidence="1" type="ORF">FN846DRAFT_928834</name>
</gene>
<proteinExistence type="predicted"/>
<dbReference type="AlphaFoldDB" id="A0A5J5F9A8"/>
<dbReference type="Proteomes" id="UP000326924">
    <property type="component" value="Unassembled WGS sequence"/>
</dbReference>
<evidence type="ECO:0000313" key="1">
    <source>
        <dbReference type="EMBL" id="KAA8913599.1"/>
    </source>
</evidence>
<name>A0A5J5F9A8_9PEZI</name>
<dbReference type="InParanoid" id="A0A5J5F9A8"/>